<dbReference type="PANTHER" id="PTHR39344:SF1">
    <property type="entry name" value="UPF0182 PROTEIN SLL1060"/>
    <property type="match status" value="1"/>
</dbReference>
<feature type="region of interest" description="Disordered" evidence="6">
    <location>
        <begin position="729"/>
        <end position="760"/>
    </location>
</feature>
<evidence type="ECO:0000313" key="7">
    <source>
        <dbReference type="EMBL" id="MEQ7845851.1"/>
    </source>
</evidence>
<comment type="caution">
    <text evidence="5">Lacks conserved residue(s) required for the propagation of feature annotation.</text>
</comment>
<gene>
    <name evidence="7" type="ORF">V6R90_01080</name>
</gene>
<feature type="region of interest" description="Disordered" evidence="6">
    <location>
        <begin position="899"/>
        <end position="927"/>
    </location>
</feature>
<evidence type="ECO:0000256" key="6">
    <source>
        <dbReference type="SAM" id="MobiDB-lite"/>
    </source>
</evidence>
<feature type="transmembrane region" description="Helical" evidence="5">
    <location>
        <begin position="171"/>
        <end position="197"/>
    </location>
</feature>
<evidence type="ECO:0000256" key="1">
    <source>
        <dbReference type="ARBA" id="ARBA00022475"/>
    </source>
</evidence>
<feature type="region of interest" description="Disordered" evidence="6">
    <location>
        <begin position="975"/>
        <end position="1019"/>
    </location>
</feature>
<dbReference type="Pfam" id="PF03699">
    <property type="entry name" value="UPF0182"/>
    <property type="match status" value="1"/>
</dbReference>
<proteinExistence type="inferred from homology"/>
<dbReference type="HAMAP" id="MF_01600">
    <property type="entry name" value="UPF0182"/>
    <property type="match status" value="1"/>
</dbReference>
<evidence type="ECO:0000256" key="3">
    <source>
        <dbReference type="ARBA" id="ARBA00022989"/>
    </source>
</evidence>
<feature type="transmembrane region" description="Helical" evidence="5">
    <location>
        <begin position="23"/>
        <end position="45"/>
    </location>
</feature>
<feature type="transmembrane region" description="Helical" evidence="5">
    <location>
        <begin position="65"/>
        <end position="90"/>
    </location>
</feature>
<dbReference type="EMBL" id="JBEGDP010000001">
    <property type="protein sequence ID" value="MEQ7845851.1"/>
    <property type="molecule type" value="Genomic_DNA"/>
</dbReference>
<comment type="caution">
    <text evidence="7">The sequence shown here is derived from an EMBL/GenBank/DDBJ whole genome shotgun (WGS) entry which is preliminary data.</text>
</comment>
<feature type="compositionally biased region" description="Low complexity" evidence="6">
    <location>
        <begin position="1005"/>
        <end position="1019"/>
    </location>
</feature>
<feature type="region of interest" description="Disordered" evidence="6">
    <location>
        <begin position="1"/>
        <end position="20"/>
    </location>
</feature>
<dbReference type="PANTHER" id="PTHR39344">
    <property type="entry name" value="UPF0182 PROTEIN SLL1060"/>
    <property type="match status" value="1"/>
</dbReference>
<reference evidence="7 8" key="1">
    <citation type="submission" date="2024-02" db="EMBL/GenBank/DDBJ databases">
        <title>Full genome sequence of Nocardioides kribbensis.</title>
        <authorList>
            <person name="Poletto B.L."/>
            <person name="Silva G."/>
            <person name="Galante D."/>
            <person name="Campos K.R."/>
            <person name="Santos M.B.N."/>
            <person name="Sacchi C.T."/>
        </authorList>
    </citation>
    <scope>NUCLEOTIDE SEQUENCE [LARGE SCALE GENOMIC DNA]</scope>
    <source>
        <strain evidence="7 8">O4R</strain>
    </source>
</reference>
<sequence length="1019" mass="110747">MSETYDEEQQGSPPPRPRSRSRALVITGAVLVVAFFALTAFASFYTERLWFGSVGYTSVFSTVLWTRVGMFAVFGLLMALVVCVNVVIAFRTRPLFVSMPDQNGLDRYREAVNPIRRWLVLAVGAVLLVFAGTSGAGQWRTFMLWRNGGEFGYDDEHFGRDAGFFVFDLPWLHYLVDFAMATFVVALLAAALTHYLYGGIRLQVPSERLTGAAQAQLSVLLGLFVLAKAGDYYLDRFDLATDAGGLITGITYTDANAVLPAKNILIGISVICAVLFFLNVWRRTWTLPSVGIALLALSAVLLGIIWPGIVQQFQVNPSEADREEEYIQANIDATRTAYDLEDVQTTEYQSTATADEGNFSQVNGQVTSVPLIDPRLVRDTFEQTQQGRAYYSVAPVLDVDRYEIDGVDRALVLGVRELDQSGIPAGDRNWSNLHTTYTHGNGLIAAFANQRTATNAPVAASEDNDGGIVWAEGNQAGQDTLSNLGDEGYESRIYFGEQSPDYSVVGKAEADDADVELGLANDSETDQRTTYDGDGGVDIGNTFDQLMFAVKYGEPNFLLSGRVNENSKVLYDRNPSERVQKVAPWLTIDSDAYPALIDGRVQWIVDGYTTTDRFPGAEKESFATMIDDSLQDNVGLQPIPTDEINYMRNAVKATVDAYDGTVTLYEWDTEDPILRAWEGAFPGTVQPYDSISDELMEHLRYPEDLFKVQRYQFARYHVTEANDWYQGNDRWEVPEDPNSSSTSLQPPYRLFANQDGSTTSEGEWSLTSVFVPFERNNLASFMSVDSDATSDTYGQLSVLELQDQTTPGPGLIANEFAQDEGVRDALLPYSQGTSDPIFGNLLTLPVEDGLIYIEPVYAVRSASSSGYPILQFVLVSYGDEVGVGRSLTDALQVALGVDDTELPDPVDPGGNGGNGGNGGGNGGGEDLTVDQQIAQLLDQAQEAFDAADAALAEQDLAEYQAQNQEAQDLISQAITLAESRPGGVGGSDSSDGSDGGDTAGDEPSADASASPSESASPTS</sequence>
<name>A0ABV1NTM9_9ACTN</name>
<feature type="transmembrane region" description="Helical" evidence="5">
    <location>
        <begin position="290"/>
        <end position="309"/>
    </location>
</feature>
<keyword evidence="8" id="KW-1185">Reference proteome</keyword>
<evidence type="ECO:0000256" key="2">
    <source>
        <dbReference type="ARBA" id="ARBA00022692"/>
    </source>
</evidence>
<dbReference type="RefSeq" id="WP_349803544.1">
    <property type="nucleotide sequence ID" value="NZ_JBEGDP010000001.1"/>
</dbReference>
<accession>A0ABV1NTM9</accession>
<organism evidence="7 8">
    <name type="scientific">Nocardioides kribbensis</name>
    <dbReference type="NCBI Taxonomy" id="305517"/>
    <lineage>
        <taxon>Bacteria</taxon>
        <taxon>Bacillati</taxon>
        <taxon>Actinomycetota</taxon>
        <taxon>Actinomycetes</taxon>
        <taxon>Propionibacteriales</taxon>
        <taxon>Nocardioidaceae</taxon>
        <taxon>Nocardioides</taxon>
    </lineage>
</organism>
<keyword evidence="4 5" id="KW-0472">Membrane</keyword>
<keyword evidence="3 5" id="KW-1133">Transmembrane helix</keyword>
<feature type="compositionally biased region" description="Gly residues" evidence="6">
    <location>
        <begin position="909"/>
        <end position="925"/>
    </location>
</feature>
<evidence type="ECO:0000256" key="4">
    <source>
        <dbReference type="ARBA" id="ARBA00023136"/>
    </source>
</evidence>
<feature type="transmembrane region" description="Helical" evidence="5">
    <location>
        <begin position="118"/>
        <end position="139"/>
    </location>
</feature>
<protein>
    <recommendedName>
        <fullName evidence="5">UPF0182 protein V6R90_01080</fullName>
    </recommendedName>
</protein>
<dbReference type="InterPro" id="IPR005372">
    <property type="entry name" value="UPF0182"/>
</dbReference>
<dbReference type="Proteomes" id="UP001482520">
    <property type="component" value="Unassembled WGS sequence"/>
</dbReference>
<evidence type="ECO:0000313" key="8">
    <source>
        <dbReference type="Proteomes" id="UP001482520"/>
    </source>
</evidence>
<evidence type="ECO:0000256" key="5">
    <source>
        <dbReference type="HAMAP-Rule" id="MF_01600"/>
    </source>
</evidence>
<feature type="transmembrane region" description="Helical" evidence="5">
    <location>
        <begin position="264"/>
        <end position="281"/>
    </location>
</feature>
<comment type="similarity">
    <text evidence="5">Belongs to the UPF0182 family.</text>
</comment>
<keyword evidence="2 5" id="KW-0812">Transmembrane</keyword>
<keyword evidence="1 5" id="KW-1003">Cell membrane</keyword>
<comment type="subcellular location">
    <subcellularLocation>
        <location evidence="5">Cell membrane</location>
        <topology evidence="5">Multi-pass membrane protein</topology>
    </subcellularLocation>
</comment>